<dbReference type="PANTHER" id="PTHR13693:SF102">
    <property type="entry name" value="2-AMINO-3-KETOBUTYRATE COENZYME A LIGASE, MITOCHONDRIAL"/>
    <property type="match status" value="1"/>
</dbReference>
<evidence type="ECO:0000259" key="6">
    <source>
        <dbReference type="Pfam" id="PF00155"/>
    </source>
</evidence>
<protein>
    <recommendedName>
        <fullName evidence="6">Aminotransferase class I/classII large domain-containing protein</fullName>
    </recommendedName>
</protein>
<dbReference type="GO" id="GO:0003870">
    <property type="term" value="F:5-aminolevulinate synthase activity"/>
    <property type="evidence" value="ECO:0007669"/>
    <property type="project" value="TreeGrafter"/>
</dbReference>
<feature type="non-terminal residue" evidence="7">
    <location>
        <position position="264"/>
    </location>
</feature>
<accession>A0A1B6FU45</accession>
<dbReference type="InterPro" id="IPR015424">
    <property type="entry name" value="PyrdxlP-dep_Trfase"/>
</dbReference>
<dbReference type="GO" id="GO:0030170">
    <property type="term" value="F:pyridoxal phosphate binding"/>
    <property type="evidence" value="ECO:0007669"/>
    <property type="project" value="InterPro"/>
</dbReference>
<evidence type="ECO:0000313" key="7">
    <source>
        <dbReference type="EMBL" id="JAS53708.1"/>
    </source>
</evidence>
<dbReference type="AlphaFoldDB" id="A0A1B6FU45"/>
<feature type="region of interest" description="Disordered" evidence="5">
    <location>
        <begin position="85"/>
        <end position="109"/>
    </location>
</feature>
<feature type="compositionally biased region" description="Polar residues" evidence="5">
    <location>
        <begin position="95"/>
        <end position="109"/>
    </location>
</feature>
<dbReference type="EMBL" id="GECZ01016061">
    <property type="protein sequence ID" value="JAS53708.1"/>
    <property type="molecule type" value="Transcribed_RNA"/>
</dbReference>
<dbReference type="InterPro" id="IPR004839">
    <property type="entry name" value="Aminotransferase_I/II_large"/>
</dbReference>
<dbReference type="Gene3D" id="3.40.640.10">
    <property type="entry name" value="Type I PLP-dependent aspartate aminotransferase-like (Major domain)"/>
    <property type="match status" value="1"/>
</dbReference>
<keyword evidence="3" id="KW-0808">Transferase</keyword>
<comment type="cofactor">
    <cofactor evidence="1">
        <name>pyridoxal 5'-phosphate</name>
        <dbReference type="ChEBI" id="CHEBI:597326"/>
    </cofactor>
</comment>
<keyword evidence="4" id="KW-0012">Acyltransferase</keyword>
<evidence type="ECO:0000256" key="1">
    <source>
        <dbReference type="ARBA" id="ARBA00001933"/>
    </source>
</evidence>
<proteinExistence type="inferred from homology"/>
<dbReference type="GO" id="GO:0005739">
    <property type="term" value="C:mitochondrion"/>
    <property type="evidence" value="ECO:0007669"/>
    <property type="project" value="TreeGrafter"/>
</dbReference>
<dbReference type="PANTHER" id="PTHR13693">
    <property type="entry name" value="CLASS II AMINOTRANSFERASE/8-AMINO-7-OXONONANOATE SYNTHASE"/>
    <property type="match status" value="1"/>
</dbReference>
<dbReference type="SUPFAM" id="SSF53383">
    <property type="entry name" value="PLP-dependent transferases"/>
    <property type="match status" value="1"/>
</dbReference>
<organism evidence="7">
    <name type="scientific">Cuerna arida</name>
    <dbReference type="NCBI Taxonomy" id="1464854"/>
    <lineage>
        <taxon>Eukaryota</taxon>
        <taxon>Metazoa</taxon>
        <taxon>Ecdysozoa</taxon>
        <taxon>Arthropoda</taxon>
        <taxon>Hexapoda</taxon>
        <taxon>Insecta</taxon>
        <taxon>Pterygota</taxon>
        <taxon>Neoptera</taxon>
        <taxon>Paraneoptera</taxon>
        <taxon>Hemiptera</taxon>
        <taxon>Auchenorrhyncha</taxon>
        <taxon>Membracoidea</taxon>
        <taxon>Cicadellidae</taxon>
        <taxon>Cicadellinae</taxon>
        <taxon>Proconiini</taxon>
        <taxon>Cuerna</taxon>
    </lineage>
</organism>
<dbReference type="InterPro" id="IPR050087">
    <property type="entry name" value="AON_synthase_class-II"/>
</dbReference>
<gene>
    <name evidence="7" type="ORF">g.29425</name>
</gene>
<reference evidence="7" key="1">
    <citation type="submission" date="2015-11" db="EMBL/GenBank/DDBJ databases">
        <title>De novo transcriptome assembly of four potential Pierce s Disease insect vectors from Arizona vineyards.</title>
        <authorList>
            <person name="Tassone E.E."/>
        </authorList>
    </citation>
    <scope>NUCLEOTIDE SEQUENCE</scope>
</reference>
<evidence type="ECO:0000256" key="5">
    <source>
        <dbReference type="SAM" id="MobiDB-lite"/>
    </source>
</evidence>
<evidence type="ECO:0000256" key="2">
    <source>
        <dbReference type="ARBA" id="ARBA00008392"/>
    </source>
</evidence>
<dbReference type="GO" id="GO:0042541">
    <property type="term" value="P:hemoglobin biosynthetic process"/>
    <property type="evidence" value="ECO:0007669"/>
    <property type="project" value="TreeGrafter"/>
</dbReference>
<name>A0A1B6FU45_9HEMI</name>
<evidence type="ECO:0000256" key="4">
    <source>
        <dbReference type="ARBA" id="ARBA00023315"/>
    </source>
</evidence>
<dbReference type="GO" id="GO:0006783">
    <property type="term" value="P:heme biosynthetic process"/>
    <property type="evidence" value="ECO:0007669"/>
    <property type="project" value="TreeGrafter"/>
</dbReference>
<dbReference type="InterPro" id="IPR015421">
    <property type="entry name" value="PyrdxlP-dep_Trfase_major"/>
</dbReference>
<dbReference type="GO" id="GO:0048821">
    <property type="term" value="P:erythrocyte development"/>
    <property type="evidence" value="ECO:0007669"/>
    <property type="project" value="TreeGrafter"/>
</dbReference>
<comment type="similarity">
    <text evidence="2">Belongs to the class-II pyridoxal-phosphate-dependent aminotransferase family.</text>
</comment>
<sequence length="264" mass="29018">MPCPFLSRLPSTYVRNYGLNLLKSFGSHCPVVSRLATSIPADPSPSEYAETPASRCPFLAEVSSPIVKEASQELQGDIIEFTSKTTEEGDERGSGANTSQAVSPKSASQQVQENKFPYEDFFHEQIMRKKMDHSYRVFKKVARLASEFPTALEYTWGEQPITVWCANDYLGMSCHPVVKQAVRDAVEVYGAGAGGTRNISGNSILIEKLEQDLAQLHQKEAALLFTSCFVANDSTLFTLAKALPGCHIFSDEGNHASMIQGIRN</sequence>
<evidence type="ECO:0000256" key="3">
    <source>
        <dbReference type="ARBA" id="ARBA00022679"/>
    </source>
</evidence>
<dbReference type="Pfam" id="PF00155">
    <property type="entry name" value="Aminotran_1_2"/>
    <property type="match status" value="1"/>
</dbReference>
<feature type="domain" description="Aminotransferase class I/classII large" evidence="6">
    <location>
        <begin position="161"/>
        <end position="263"/>
    </location>
</feature>